<dbReference type="InterPro" id="IPR000836">
    <property type="entry name" value="PRTase_dom"/>
</dbReference>
<dbReference type="EC" id="2.7.6.1" evidence="3"/>
<protein>
    <submittedName>
        <fullName evidence="4">Putative phosphoribosyltransferase-like protein</fullName>
    </submittedName>
    <submittedName>
        <fullName evidence="3">Ribose-phosphate diphosphokinase</fullName>
        <ecNumber evidence="3">2.7.6.1</ecNumber>
    </submittedName>
</protein>
<dbReference type="InterPro" id="IPR029057">
    <property type="entry name" value="PRTase-like"/>
</dbReference>
<evidence type="ECO:0000256" key="1">
    <source>
        <dbReference type="ARBA" id="ARBA00006478"/>
    </source>
</evidence>
<organism evidence="4 5">
    <name type="scientific">Helianthus annuus</name>
    <name type="common">Common sunflower</name>
    <dbReference type="NCBI Taxonomy" id="4232"/>
    <lineage>
        <taxon>Eukaryota</taxon>
        <taxon>Viridiplantae</taxon>
        <taxon>Streptophyta</taxon>
        <taxon>Embryophyta</taxon>
        <taxon>Tracheophyta</taxon>
        <taxon>Spermatophyta</taxon>
        <taxon>Magnoliopsida</taxon>
        <taxon>eudicotyledons</taxon>
        <taxon>Gunneridae</taxon>
        <taxon>Pentapetalae</taxon>
        <taxon>asterids</taxon>
        <taxon>campanulids</taxon>
        <taxon>Asterales</taxon>
        <taxon>Asteraceae</taxon>
        <taxon>Asteroideae</taxon>
        <taxon>Heliantheae alliance</taxon>
        <taxon>Heliantheae</taxon>
        <taxon>Helianthus</taxon>
    </lineage>
</organism>
<dbReference type="GO" id="GO:0004749">
    <property type="term" value="F:ribose phosphate diphosphokinase activity"/>
    <property type="evidence" value="ECO:0007669"/>
    <property type="project" value="UniProtKB-EC"/>
</dbReference>
<evidence type="ECO:0000313" key="3">
    <source>
        <dbReference type="EMBL" id="KAF5814085.1"/>
    </source>
</evidence>
<evidence type="ECO:0000313" key="4">
    <source>
        <dbReference type="EMBL" id="OTG30974.1"/>
    </source>
</evidence>
<dbReference type="Proteomes" id="UP000215914">
    <property type="component" value="Chromosome 3"/>
</dbReference>
<dbReference type="Gramene" id="mRNA:HanXRQr2_Chr03g0106551">
    <property type="protein sequence ID" value="mRNA:HanXRQr2_Chr03g0106551"/>
    <property type="gene ID" value="HanXRQr2_Chr03g0106551"/>
</dbReference>
<keyword evidence="5" id="KW-1185">Reference proteome</keyword>
<reference evidence="4" key="2">
    <citation type="submission" date="2017-02" db="EMBL/GenBank/DDBJ databases">
        <title>Sunflower complete genome.</title>
        <authorList>
            <person name="Langlade N."/>
            <person name="Munos S."/>
        </authorList>
    </citation>
    <scope>NUCLEOTIDE SEQUENCE [LARGE SCALE GENOMIC DNA]</scope>
    <source>
        <tissue evidence="4">Leaves</tissue>
    </source>
</reference>
<dbReference type="EMBL" id="CM007892">
    <property type="protein sequence ID" value="OTG30974.1"/>
    <property type="molecule type" value="Genomic_DNA"/>
</dbReference>
<comment type="similarity">
    <text evidence="1">Belongs to the ribose-phosphate pyrophosphokinase family.</text>
</comment>
<dbReference type="InterPro" id="IPR005946">
    <property type="entry name" value="Rib-P_diPkinase"/>
</dbReference>
<gene>
    <name evidence="4" type="ORF">HannXRQ_Chr03g0070351</name>
    <name evidence="3" type="ORF">HanXRQr2_Chr03g0106551</name>
</gene>
<dbReference type="GO" id="GO:0016757">
    <property type="term" value="F:glycosyltransferase activity"/>
    <property type="evidence" value="ECO:0007669"/>
    <property type="project" value="UniProtKB-KW"/>
</dbReference>
<accession>A0A251V6B6</accession>
<proteinExistence type="inferred from homology"/>
<dbReference type="Pfam" id="PF00156">
    <property type="entry name" value="Pribosyltran"/>
    <property type="match status" value="1"/>
</dbReference>
<feature type="domain" description="Phosphoribosyltransferase" evidence="2">
    <location>
        <begin position="20"/>
        <end position="64"/>
    </location>
</feature>
<evidence type="ECO:0000313" key="5">
    <source>
        <dbReference type="Proteomes" id="UP000215914"/>
    </source>
</evidence>
<dbReference type="CDD" id="cd06223">
    <property type="entry name" value="PRTases_typeI"/>
    <property type="match status" value="1"/>
</dbReference>
<dbReference type="GO" id="GO:0009165">
    <property type="term" value="P:nucleotide biosynthetic process"/>
    <property type="evidence" value="ECO:0007669"/>
    <property type="project" value="InterPro"/>
</dbReference>
<dbReference type="PANTHER" id="PTHR10210">
    <property type="entry name" value="RIBOSE-PHOSPHATE DIPHOSPHOKINASE FAMILY MEMBER"/>
    <property type="match status" value="1"/>
</dbReference>
<dbReference type="Gene3D" id="3.40.50.2020">
    <property type="match status" value="1"/>
</dbReference>
<dbReference type="EMBL" id="MNCJ02000318">
    <property type="protein sequence ID" value="KAF5814085.1"/>
    <property type="molecule type" value="Genomic_DNA"/>
</dbReference>
<dbReference type="AlphaFoldDB" id="A0A251V6B6"/>
<evidence type="ECO:0000259" key="2">
    <source>
        <dbReference type="Pfam" id="PF00156"/>
    </source>
</evidence>
<dbReference type="GO" id="GO:0000287">
    <property type="term" value="F:magnesium ion binding"/>
    <property type="evidence" value="ECO:0007669"/>
    <property type="project" value="InterPro"/>
</dbReference>
<dbReference type="STRING" id="4232.A0A251V6B6"/>
<name>A0A251V6B6_HELAN</name>
<reference evidence="3" key="3">
    <citation type="submission" date="2020-06" db="EMBL/GenBank/DDBJ databases">
        <title>Helianthus annuus Genome sequencing and assembly Release 2.</title>
        <authorList>
            <person name="Gouzy J."/>
            <person name="Langlade N."/>
            <person name="Munos S."/>
        </authorList>
    </citation>
    <scope>NUCLEOTIDE SEQUENCE</scope>
    <source>
        <tissue evidence="3">Leaves</tissue>
    </source>
</reference>
<dbReference type="PANTHER" id="PTHR10210:SF104">
    <property type="entry name" value="PHOSPHORIBOSYLTRANSFERASE-LIKE PROTEIN-RELATED"/>
    <property type="match status" value="1"/>
</dbReference>
<dbReference type="SUPFAM" id="SSF53271">
    <property type="entry name" value="PRTase-like"/>
    <property type="match status" value="1"/>
</dbReference>
<keyword evidence="4" id="KW-0808">Transferase</keyword>
<reference evidence="3 5" key="1">
    <citation type="journal article" date="2017" name="Nature">
        <title>The sunflower genome provides insights into oil metabolism, flowering and Asterid evolution.</title>
        <authorList>
            <person name="Badouin H."/>
            <person name="Gouzy J."/>
            <person name="Grassa C.J."/>
            <person name="Murat F."/>
            <person name="Staton S.E."/>
            <person name="Cottret L."/>
            <person name="Lelandais-Briere C."/>
            <person name="Owens G.L."/>
            <person name="Carrere S."/>
            <person name="Mayjonade B."/>
            <person name="Legrand L."/>
            <person name="Gill N."/>
            <person name="Kane N.C."/>
            <person name="Bowers J.E."/>
            <person name="Hubner S."/>
            <person name="Bellec A."/>
            <person name="Berard A."/>
            <person name="Berges H."/>
            <person name="Blanchet N."/>
            <person name="Boniface M.C."/>
            <person name="Brunel D."/>
            <person name="Catrice O."/>
            <person name="Chaidir N."/>
            <person name="Claudel C."/>
            <person name="Donnadieu C."/>
            <person name="Faraut T."/>
            <person name="Fievet G."/>
            <person name="Helmstetter N."/>
            <person name="King M."/>
            <person name="Knapp S.J."/>
            <person name="Lai Z."/>
            <person name="Le Paslier M.C."/>
            <person name="Lippi Y."/>
            <person name="Lorenzon L."/>
            <person name="Mandel J.R."/>
            <person name="Marage G."/>
            <person name="Marchand G."/>
            <person name="Marquand E."/>
            <person name="Bret-Mestries E."/>
            <person name="Morien E."/>
            <person name="Nambeesan S."/>
            <person name="Nguyen T."/>
            <person name="Pegot-Espagnet P."/>
            <person name="Pouilly N."/>
            <person name="Raftis F."/>
            <person name="Sallet E."/>
            <person name="Schiex T."/>
            <person name="Thomas J."/>
            <person name="Vandecasteele C."/>
            <person name="Vares D."/>
            <person name="Vear F."/>
            <person name="Vautrin S."/>
            <person name="Crespi M."/>
            <person name="Mangin B."/>
            <person name="Burke J.M."/>
            <person name="Salse J."/>
            <person name="Munos S."/>
            <person name="Vincourt P."/>
            <person name="Rieseberg L.H."/>
            <person name="Langlade N.B."/>
        </authorList>
    </citation>
    <scope>NUCLEOTIDE SEQUENCE [LARGE SCALE GENOMIC DNA]</scope>
    <source>
        <strain evidence="5">cv. SF193</strain>
        <tissue evidence="3">Leaves</tissue>
    </source>
</reference>
<sequence>MEQVVCAKVREGDKRTVRVKEGNPSGCHVVIVYDLVQSGRTLIECQKVLAAHGATKVSAYVTHAVFPKNSWKKFVHKNGGKPLSLMLFVSFYFTLLMQCFRRTLGTFLVTRRICIFKGTRLFLNCVSTVSLIYVT</sequence>
<dbReference type="InParanoid" id="A0A251V6B6"/>
<keyword evidence="4" id="KW-0328">Glycosyltransferase</keyword>